<dbReference type="InterPro" id="IPR053787">
    <property type="entry name" value="Autotransptr-assoc_N"/>
</dbReference>
<evidence type="ECO:0000313" key="1">
    <source>
        <dbReference type="EMBL" id="BBM53019.1"/>
    </source>
</evidence>
<name>A0A510KMQ8_9FUSO</name>
<reference evidence="1 2" key="1">
    <citation type="submission" date="2019-07" db="EMBL/GenBank/DDBJ databases">
        <title>Complete Genome Sequence of Leptotrichia trevisanii Strain JMUB3935.</title>
        <authorList>
            <person name="Watanabe S."/>
            <person name="Cui L."/>
        </authorList>
    </citation>
    <scope>NUCLEOTIDE SEQUENCE [LARGE SCALE GENOMIC DNA]</scope>
    <source>
        <strain evidence="1 2">JMUB3935</strain>
    </source>
</reference>
<dbReference type="Proteomes" id="UP000321378">
    <property type="component" value="Chromosome"/>
</dbReference>
<dbReference type="NCBIfam" id="NF033175">
    <property type="entry name" value="fuso_auto_Nterm"/>
    <property type="match status" value="1"/>
</dbReference>
<evidence type="ECO:0000313" key="2">
    <source>
        <dbReference type="Proteomes" id="UP000321378"/>
    </source>
</evidence>
<organism evidence="1 2">
    <name type="scientific">Leptotrichia trevisanii</name>
    <dbReference type="NCBI Taxonomy" id="109328"/>
    <lineage>
        <taxon>Bacteria</taxon>
        <taxon>Fusobacteriati</taxon>
        <taxon>Fusobacteriota</taxon>
        <taxon>Fusobacteriia</taxon>
        <taxon>Fusobacteriales</taxon>
        <taxon>Leptotrichiaceae</taxon>
        <taxon>Leptotrichia</taxon>
    </lineage>
</organism>
<protein>
    <submittedName>
        <fullName evidence="1">Uncharacterized protein</fullName>
    </submittedName>
</protein>
<dbReference type="EMBL" id="AP019840">
    <property type="protein sequence ID" value="BBM53019.1"/>
    <property type="molecule type" value="Genomic_DNA"/>
</dbReference>
<dbReference type="RefSeq" id="WP_146997233.1">
    <property type="nucleotide sequence ID" value="NZ_AP019840.1"/>
</dbReference>
<gene>
    <name evidence="1" type="ORF">JMUB3935_1999</name>
</gene>
<proteinExistence type="predicted"/>
<dbReference type="AlphaFoldDB" id="A0A510KMQ8"/>
<accession>A0A510KMQ8</accession>
<sequence>MSNNLRQIAKDLRSFVKRCKDVHYSDSLLITFLVTGLLTFAPRLHADVDTEQQEVSAQTYDAITDLRQSFIRARKENEKSLKGAERELAMLLQQGDQVIKSPWASFQFGTGFANNDWGTTYRGRGGKFLEYYRRDNDLTKYVFDKSKHLYGATDLNIPRNQEPNSLVINPANIHEPYAPYEVTRMDRLTLFNNPSFNTQLLDAVEGHYGYTRPNPNPYRAFNELGYWTTTRLATHNYSRRWENSAGTIIQNDYANNSSNSSSVASATGGTASTATWTQATGVHGSPYEQTPTNNRGSSVLYNTSGSFVTGGDTFLDFKRYSQCSTWGNISN</sequence>